<name>A0A1G2KAA5_9BACT</name>
<dbReference type="EMBL" id="MHQC01000009">
    <property type="protein sequence ID" value="OGZ95461.1"/>
    <property type="molecule type" value="Genomic_DNA"/>
</dbReference>
<protein>
    <submittedName>
        <fullName evidence="1">Uncharacterized protein</fullName>
    </submittedName>
</protein>
<dbReference type="Gene3D" id="3.30.2310.20">
    <property type="entry name" value="RelE-like"/>
    <property type="match status" value="1"/>
</dbReference>
<dbReference type="AlphaFoldDB" id="A0A1G2KAA5"/>
<gene>
    <name evidence="1" type="ORF">A2633_03605</name>
</gene>
<organism evidence="1 2">
    <name type="scientific">Candidatus Sungbacteria bacterium RIFCSPHIGHO2_01_FULL_47_32</name>
    <dbReference type="NCBI Taxonomy" id="1802264"/>
    <lineage>
        <taxon>Bacteria</taxon>
        <taxon>Candidatus Sungiibacteriota</taxon>
    </lineage>
</organism>
<sequence length="80" mass="9530">MGNLDKQLRKFSPKERAEIEDLVEKILERDLTGLNCKKLKGSRNLFRVRKGRIRIIFELIGNKEPNIMTIERRNEDTYKL</sequence>
<reference evidence="1 2" key="1">
    <citation type="journal article" date="2016" name="Nat. Commun.">
        <title>Thousands of microbial genomes shed light on interconnected biogeochemical processes in an aquifer system.</title>
        <authorList>
            <person name="Anantharaman K."/>
            <person name="Brown C.T."/>
            <person name="Hug L.A."/>
            <person name="Sharon I."/>
            <person name="Castelle C.J."/>
            <person name="Probst A.J."/>
            <person name="Thomas B.C."/>
            <person name="Singh A."/>
            <person name="Wilkins M.J."/>
            <person name="Karaoz U."/>
            <person name="Brodie E.L."/>
            <person name="Williams K.H."/>
            <person name="Hubbard S.S."/>
            <person name="Banfield J.F."/>
        </authorList>
    </citation>
    <scope>NUCLEOTIDE SEQUENCE [LARGE SCALE GENOMIC DNA]</scope>
</reference>
<dbReference type="SUPFAM" id="SSF143011">
    <property type="entry name" value="RelE-like"/>
    <property type="match status" value="1"/>
</dbReference>
<evidence type="ECO:0000313" key="2">
    <source>
        <dbReference type="Proteomes" id="UP000177152"/>
    </source>
</evidence>
<dbReference type="InterPro" id="IPR035093">
    <property type="entry name" value="RelE/ParE_toxin_dom_sf"/>
</dbReference>
<dbReference type="Proteomes" id="UP000177152">
    <property type="component" value="Unassembled WGS sequence"/>
</dbReference>
<accession>A0A1G2KAA5</accession>
<proteinExistence type="predicted"/>
<comment type="caution">
    <text evidence="1">The sequence shown here is derived from an EMBL/GenBank/DDBJ whole genome shotgun (WGS) entry which is preliminary data.</text>
</comment>
<evidence type="ECO:0000313" key="1">
    <source>
        <dbReference type="EMBL" id="OGZ95461.1"/>
    </source>
</evidence>